<organism evidence="3 4">
    <name type="scientific">Streptomyces cavourensis</name>
    <dbReference type="NCBI Taxonomy" id="67258"/>
    <lineage>
        <taxon>Bacteria</taxon>
        <taxon>Bacillati</taxon>
        <taxon>Actinomycetota</taxon>
        <taxon>Actinomycetes</taxon>
        <taxon>Kitasatosporales</taxon>
        <taxon>Streptomycetaceae</taxon>
        <taxon>Streptomyces</taxon>
    </lineage>
</organism>
<feature type="transmembrane region" description="Helical" evidence="1">
    <location>
        <begin position="96"/>
        <end position="115"/>
    </location>
</feature>
<dbReference type="RefSeq" id="WP_255239161.1">
    <property type="nucleotide sequence ID" value="NZ_CP101397.1"/>
</dbReference>
<keyword evidence="1" id="KW-0472">Membrane</keyword>
<sequence length="158" mass="16454">MSEDPRLYDGSVGAPPVPDPESAWVTGGVLFAGVLMLCQGIVAALQGVAALADSDVYGTVGDYLYRFSLTSWGWIHLVIGVCAAITGAGLLKGAGWARVTGIVLASLTLFAQFLFLPYAPVWSMLMIGLDIFVIWALVAYRPPAPGSAPDSAPGAALR</sequence>
<feature type="transmembrane region" description="Helical" evidence="1">
    <location>
        <begin position="29"/>
        <end position="52"/>
    </location>
</feature>
<gene>
    <name evidence="3" type="ORF">NLU04_14550</name>
</gene>
<keyword evidence="4" id="KW-1185">Reference proteome</keyword>
<keyword evidence="1" id="KW-1133">Transmembrane helix</keyword>
<name>A0ABY5F7B2_9ACTN</name>
<accession>A0ABY5F7B2</accession>
<proteinExistence type="predicted"/>
<evidence type="ECO:0000256" key="1">
    <source>
        <dbReference type="SAM" id="Phobius"/>
    </source>
</evidence>
<dbReference type="Pfam" id="PF23636">
    <property type="entry name" value="DUF7144"/>
    <property type="match status" value="1"/>
</dbReference>
<reference evidence="3" key="1">
    <citation type="submission" date="2022-07" db="EMBL/GenBank/DDBJ databases">
        <title>Genomic of Streptomyces cavourensis F2.</title>
        <authorList>
            <person name="Hu S."/>
            <person name="Liang W."/>
        </authorList>
    </citation>
    <scope>NUCLEOTIDE SEQUENCE</scope>
    <source>
        <strain evidence="3">F2</strain>
    </source>
</reference>
<protein>
    <recommendedName>
        <fullName evidence="2">DUF7144 domain-containing protein</fullName>
    </recommendedName>
</protein>
<feature type="domain" description="DUF7144" evidence="2">
    <location>
        <begin position="29"/>
        <end position="141"/>
    </location>
</feature>
<feature type="transmembrane region" description="Helical" evidence="1">
    <location>
        <begin position="121"/>
        <end position="140"/>
    </location>
</feature>
<dbReference type="InterPro" id="IPR055568">
    <property type="entry name" value="DUF7144"/>
</dbReference>
<dbReference type="Proteomes" id="UP001058236">
    <property type="component" value="Chromosome"/>
</dbReference>
<evidence type="ECO:0000313" key="3">
    <source>
        <dbReference type="EMBL" id="UTR79592.1"/>
    </source>
</evidence>
<evidence type="ECO:0000313" key="4">
    <source>
        <dbReference type="Proteomes" id="UP001058236"/>
    </source>
</evidence>
<dbReference type="EMBL" id="CP101397">
    <property type="protein sequence ID" value="UTR79592.1"/>
    <property type="molecule type" value="Genomic_DNA"/>
</dbReference>
<feature type="transmembrane region" description="Helical" evidence="1">
    <location>
        <begin position="72"/>
        <end position="91"/>
    </location>
</feature>
<keyword evidence="1" id="KW-0812">Transmembrane</keyword>
<evidence type="ECO:0000259" key="2">
    <source>
        <dbReference type="Pfam" id="PF23636"/>
    </source>
</evidence>